<keyword evidence="18" id="KW-1185">Reference proteome</keyword>
<proteinExistence type="inferred from homology"/>
<accession>A0A1M5R235</accession>
<dbReference type="Gene3D" id="2.140.10.10">
    <property type="entry name" value="Quinoprotein alcohol dehydrogenase-like superfamily"/>
    <property type="match status" value="1"/>
</dbReference>
<feature type="binding site" description="axial binding residue" evidence="12">
    <location>
        <position position="684"/>
    </location>
    <ligand>
        <name>heme c</name>
        <dbReference type="ChEBI" id="CHEBI:61717"/>
    </ligand>
    <ligandPart>
        <name>Fe</name>
        <dbReference type="ChEBI" id="CHEBI:18248"/>
    </ligandPart>
</feature>
<dbReference type="InterPro" id="IPR018391">
    <property type="entry name" value="PQQ_b-propeller_rpt"/>
</dbReference>
<dbReference type="NCBIfam" id="TIGR03075">
    <property type="entry name" value="PQQ_enz_alc_DH"/>
    <property type="match status" value="1"/>
</dbReference>
<dbReference type="PROSITE" id="PS51257">
    <property type="entry name" value="PROKAR_LIPOPROTEIN"/>
    <property type="match status" value="1"/>
</dbReference>
<dbReference type="InterPro" id="IPR017512">
    <property type="entry name" value="PQQ_MeOH/EtOH_DH"/>
</dbReference>
<dbReference type="Gene3D" id="1.10.760.10">
    <property type="entry name" value="Cytochrome c-like domain"/>
    <property type="match status" value="1"/>
</dbReference>
<evidence type="ECO:0000256" key="8">
    <source>
        <dbReference type="ARBA" id="ARBA00023004"/>
    </source>
</evidence>
<protein>
    <submittedName>
        <fullName evidence="17">Quinohemoprotein ethanol dehydrogenase</fullName>
    </submittedName>
</protein>
<dbReference type="Pfam" id="PF01011">
    <property type="entry name" value="PQQ"/>
    <property type="match status" value="2"/>
</dbReference>
<sequence>MRMNRFAAAALPCLLLTMVACKPSPDKSAAASTAPAAAASPAASVDAARIIAADKEPGSWMSTGRTYSEQRYSPLTKVNHENVGKLGLAWSYRLDVDRATEGTPIVVDGIMFVTHAYSIVSALDPVTGKELWKFDPQVPRDKARDGCCDVANRGVAVWKGKVYVGAYDGRLIALDAATGAKVWEVDTVVDHSRSYTVTGAPRIIKGKVIIGNGGAELGVRGYISAYDAADGKMLWRFFTVPGDPSKPPESEAMKIAMPTWKGSRWWDKGGGGGGTAWDSMAYDADLDLLYVGTGNGSFWNRASRSPGGGDNLFVSSIVAIKPDTGDYVWHYQTTPGDTWDYTATQHIILADLKFGDTTRKVLMQAPKNGFFYVIDRANGQLISAEKFAPANWATHVDLKTGRPVENPEADWATKPALVSPGPLGAHNWQPMSFNPDTGLVYIPMQEAVALFTPDPKQDFSGKGTWHMGSTPIALPENDAKALQGVTDMHKGHLVAWDPVTQKEVWRQSYVTVWNGGTLSTAGNLVFQGTADGRFVAYDAKTGSKLWETPANTGVMAGPVTYEINGEQYVTVEAGWGGAFPLALGALSEPAKVRPEARVLTYKIGGTATLPPPKNEPRTQPKQPPVTATEAVVAQGRDLYNGHCGMCHGPNALAGSVIPDLRYMTPEKHEMFAGIVAGAYRAKGMPGFSDTLKPEDVEAIHQYIIKRANDLQTQLGSTS</sequence>
<feature type="binding site" description="axial binding residue" evidence="12">
    <location>
        <position position="647"/>
    </location>
    <ligand>
        <name>heme c</name>
        <dbReference type="ChEBI" id="CHEBI:61717"/>
    </ligand>
    <ligandPart>
        <name>Fe</name>
        <dbReference type="ChEBI" id="CHEBI:18248"/>
    </ligandPart>
</feature>
<keyword evidence="4 15" id="KW-0732">Signal</keyword>
<dbReference type="GO" id="GO:0016614">
    <property type="term" value="F:oxidoreductase activity, acting on CH-OH group of donors"/>
    <property type="evidence" value="ECO:0007669"/>
    <property type="project" value="InterPro"/>
</dbReference>
<evidence type="ECO:0000256" key="7">
    <source>
        <dbReference type="ARBA" id="ARBA00023002"/>
    </source>
</evidence>
<comment type="cofactor">
    <cofactor evidence="11">
        <name>heme c</name>
        <dbReference type="ChEBI" id="CHEBI:61717"/>
    </cofactor>
    <text evidence="11">Binds 1 heme c group per subunit.</text>
</comment>
<feature type="disulfide bond" evidence="13">
    <location>
        <begin position="147"/>
        <end position="148"/>
    </location>
</feature>
<keyword evidence="6 11" id="KW-0634">PQQ</keyword>
<gene>
    <name evidence="17" type="ORF">SAMN04488068_2859</name>
</gene>
<feature type="active site" description="Proton acceptor" evidence="10">
    <location>
        <position position="340"/>
    </location>
</feature>
<feature type="binding site" description="covalent" evidence="11">
    <location>
        <position position="646"/>
    </location>
    <ligand>
        <name>heme c</name>
        <dbReference type="ChEBI" id="CHEBI:61717"/>
    </ligand>
</feature>
<dbReference type="CDD" id="cd10279">
    <property type="entry name" value="PQQ_ADH_II"/>
    <property type="match status" value="1"/>
</dbReference>
<evidence type="ECO:0000313" key="17">
    <source>
        <dbReference type="EMBL" id="SHH20485.1"/>
    </source>
</evidence>
<evidence type="ECO:0000256" key="2">
    <source>
        <dbReference type="ARBA" id="ARBA00022617"/>
    </source>
</evidence>
<evidence type="ECO:0000256" key="11">
    <source>
        <dbReference type="PIRSR" id="PIRSR617512-2"/>
    </source>
</evidence>
<feature type="binding site" evidence="11">
    <location>
        <begin position="214"/>
        <end position="215"/>
    </location>
    <ligand>
        <name>pyrroloquinoline quinone</name>
        <dbReference type="ChEBI" id="CHEBI:58442"/>
    </ligand>
</feature>
<feature type="signal peptide" evidence="15">
    <location>
        <begin position="1"/>
        <end position="22"/>
    </location>
</feature>
<dbReference type="InterPro" id="IPR011047">
    <property type="entry name" value="Quinoprotein_ADH-like_sf"/>
</dbReference>
<comment type="cofactor">
    <cofactor evidence="11">
        <name>pyrroloquinoline quinone</name>
        <dbReference type="ChEBI" id="CHEBI:58442"/>
    </cofactor>
    <text evidence="11">Binds 1 PQQ group per subunit.</text>
</comment>
<feature type="binding site" evidence="12">
    <location>
        <position position="216"/>
    </location>
    <ligand>
        <name>Ca(2+)</name>
        <dbReference type="ChEBI" id="CHEBI:29108"/>
    </ligand>
</feature>
<organism evidence="17 18">
    <name type="scientific">Hydrocarboniphaga daqingensis</name>
    <dbReference type="NCBI Taxonomy" id="490188"/>
    <lineage>
        <taxon>Bacteria</taxon>
        <taxon>Pseudomonadati</taxon>
        <taxon>Pseudomonadota</taxon>
        <taxon>Gammaproteobacteria</taxon>
        <taxon>Nevskiales</taxon>
        <taxon>Nevskiaceae</taxon>
        <taxon>Hydrocarboniphaga</taxon>
    </lineage>
</organism>
<feature type="chain" id="PRO_5012025207" evidence="15">
    <location>
        <begin position="23"/>
        <end position="718"/>
    </location>
</feature>
<dbReference type="Pfam" id="PF13442">
    <property type="entry name" value="Cytochrome_CBB3"/>
    <property type="match status" value="1"/>
</dbReference>
<feature type="binding site" evidence="11">
    <location>
        <position position="198"/>
    </location>
    <ligand>
        <name>pyrroloquinoline quinone</name>
        <dbReference type="ChEBI" id="CHEBI:58442"/>
    </ligand>
</feature>
<evidence type="ECO:0000256" key="13">
    <source>
        <dbReference type="PIRSR" id="PIRSR617512-4"/>
    </source>
</evidence>
<keyword evidence="2 11" id="KW-0349">Heme</keyword>
<evidence type="ECO:0000256" key="12">
    <source>
        <dbReference type="PIRSR" id="PIRSR617512-3"/>
    </source>
</evidence>
<dbReference type="SUPFAM" id="SSF46626">
    <property type="entry name" value="Cytochrome c"/>
    <property type="match status" value="1"/>
</dbReference>
<keyword evidence="8 12" id="KW-0408">Iron</keyword>
<keyword evidence="3 12" id="KW-0479">Metal-binding</keyword>
<dbReference type="GO" id="GO:0070968">
    <property type="term" value="F:pyrroloquinoline quinone binding"/>
    <property type="evidence" value="ECO:0007669"/>
    <property type="project" value="UniProtKB-ARBA"/>
</dbReference>
<evidence type="ECO:0000259" key="16">
    <source>
        <dbReference type="PROSITE" id="PS51007"/>
    </source>
</evidence>
<dbReference type="EMBL" id="FQWZ01000007">
    <property type="protein sequence ID" value="SHH20485.1"/>
    <property type="molecule type" value="Genomic_DNA"/>
</dbReference>
<keyword evidence="5 12" id="KW-0106">Calcium</keyword>
<evidence type="ECO:0000256" key="10">
    <source>
        <dbReference type="PIRSR" id="PIRSR617512-1"/>
    </source>
</evidence>
<dbReference type="PROSITE" id="PS51007">
    <property type="entry name" value="CYTC"/>
    <property type="match status" value="1"/>
</dbReference>
<dbReference type="Proteomes" id="UP000199758">
    <property type="component" value="Unassembled WGS sequence"/>
</dbReference>
<comment type="similarity">
    <text evidence="1">Belongs to the bacterial PQQ dehydrogenase family.</text>
</comment>
<feature type="binding site" description="covalent" evidence="11">
    <location>
        <position position="643"/>
    </location>
    <ligand>
        <name>heme c</name>
        <dbReference type="ChEBI" id="CHEBI:61717"/>
    </ligand>
</feature>
<feature type="binding site" evidence="11">
    <location>
        <position position="153"/>
    </location>
    <ligand>
        <name>pyrroloquinoline quinone</name>
        <dbReference type="ChEBI" id="CHEBI:58442"/>
    </ligand>
</feature>
<evidence type="ECO:0000313" key="18">
    <source>
        <dbReference type="Proteomes" id="UP000199758"/>
    </source>
</evidence>
<feature type="binding site" evidence="11">
    <location>
        <position position="101"/>
    </location>
    <ligand>
        <name>pyrroloquinoline quinone</name>
        <dbReference type="ChEBI" id="CHEBI:58442"/>
    </ligand>
</feature>
<name>A0A1M5R235_9GAMM</name>
<dbReference type="GO" id="GO:0009055">
    <property type="term" value="F:electron transfer activity"/>
    <property type="evidence" value="ECO:0007669"/>
    <property type="project" value="InterPro"/>
</dbReference>
<evidence type="ECO:0000256" key="4">
    <source>
        <dbReference type="ARBA" id="ARBA00022729"/>
    </source>
</evidence>
<evidence type="ECO:0000256" key="5">
    <source>
        <dbReference type="ARBA" id="ARBA00022837"/>
    </source>
</evidence>
<dbReference type="GO" id="GO:0005509">
    <property type="term" value="F:calcium ion binding"/>
    <property type="evidence" value="ECO:0007669"/>
    <property type="project" value="InterPro"/>
</dbReference>
<evidence type="ECO:0000256" key="9">
    <source>
        <dbReference type="ARBA" id="ARBA00023157"/>
    </source>
</evidence>
<feature type="binding site" evidence="11">
    <location>
        <begin position="427"/>
        <end position="428"/>
    </location>
    <ligand>
        <name>pyrroloquinoline quinone</name>
        <dbReference type="ChEBI" id="CHEBI:58442"/>
    </ligand>
</feature>
<dbReference type="SUPFAM" id="SSF50998">
    <property type="entry name" value="Quinoprotein alcohol dehydrogenase-like"/>
    <property type="match status" value="1"/>
</dbReference>
<reference evidence="17 18" key="1">
    <citation type="submission" date="2016-11" db="EMBL/GenBank/DDBJ databases">
        <authorList>
            <person name="Jaros S."/>
            <person name="Januszkiewicz K."/>
            <person name="Wedrychowicz H."/>
        </authorList>
    </citation>
    <scope>NUCLEOTIDE SEQUENCE [LARGE SCALE GENOMIC DNA]</scope>
    <source>
        <strain evidence="17 18">CGMCC 1.7049</strain>
    </source>
</reference>
<dbReference type="InterPro" id="IPR009056">
    <property type="entry name" value="Cyt_c-like_dom"/>
</dbReference>
<dbReference type="FunFam" id="2.140.10.10:FF:000003">
    <property type="entry name" value="Methanol dehydrogenase, large subunit"/>
    <property type="match status" value="1"/>
</dbReference>
<feature type="binding site" evidence="12">
    <location>
        <position position="340"/>
    </location>
    <ligand>
        <name>Ca(2+)</name>
        <dbReference type="ChEBI" id="CHEBI:29108"/>
    </ligand>
</feature>
<evidence type="ECO:0000256" key="6">
    <source>
        <dbReference type="ARBA" id="ARBA00022891"/>
    </source>
</evidence>
<feature type="binding site" evidence="11">
    <location>
        <position position="275"/>
    </location>
    <ligand>
        <name>pyrroloquinoline quinone</name>
        <dbReference type="ChEBI" id="CHEBI:58442"/>
    </ligand>
</feature>
<dbReference type="AlphaFoldDB" id="A0A1M5R235"/>
<evidence type="ECO:0000256" key="15">
    <source>
        <dbReference type="SAM" id="SignalP"/>
    </source>
</evidence>
<keyword evidence="7" id="KW-0560">Oxidoreductase</keyword>
<feature type="binding site" evidence="12">
    <location>
        <position position="295"/>
    </location>
    <ligand>
        <name>Ca(2+)</name>
        <dbReference type="ChEBI" id="CHEBI:29108"/>
    </ligand>
</feature>
<feature type="domain" description="Cytochrome c" evidence="16">
    <location>
        <begin position="630"/>
        <end position="707"/>
    </location>
</feature>
<dbReference type="GO" id="GO:0020037">
    <property type="term" value="F:heme binding"/>
    <property type="evidence" value="ECO:0007669"/>
    <property type="project" value="InterPro"/>
</dbReference>
<evidence type="ECO:0000256" key="3">
    <source>
        <dbReference type="ARBA" id="ARBA00022723"/>
    </source>
</evidence>
<comment type="cofactor">
    <cofactor evidence="12">
        <name>Ca(2+)</name>
        <dbReference type="ChEBI" id="CHEBI:29108"/>
    </cofactor>
    <text evidence="12">Binds 1 Ca(2+) ion per subunit.</text>
</comment>
<feature type="binding site" evidence="11">
    <location>
        <position position="367"/>
    </location>
    <ligand>
        <name>pyrroloquinoline quinone</name>
        <dbReference type="ChEBI" id="CHEBI:58442"/>
    </ligand>
</feature>
<dbReference type="PANTHER" id="PTHR32303">
    <property type="entry name" value="QUINOPROTEIN ALCOHOL DEHYDROGENASE (CYTOCHROME C)"/>
    <property type="match status" value="1"/>
</dbReference>
<evidence type="ECO:0000256" key="1">
    <source>
        <dbReference type="ARBA" id="ARBA00008156"/>
    </source>
</evidence>
<keyword evidence="9 13" id="KW-1015">Disulfide bond</keyword>
<dbReference type="InterPro" id="IPR036909">
    <property type="entry name" value="Cyt_c-like_dom_sf"/>
</dbReference>
<evidence type="ECO:0000256" key="14">
    <source>
        <dbReference type="SAM" id="MobiDB-lite"/>
    </source>
</evidence>
<feature type="region of interest" description="Disordered" evidence="14">
    <location>
        <begin position="605"/>
        <end position="624"/>
    </location>
</feature>
<dbReference type="GO" id="GO:0016020">
    <property type="term" value="C:membrane"/>
    <property type="evidence" value="ECO:0007669"/>
    <property type="project" value="InterPro"/>
</dbReference>
<dbReference type="SMART" id="SM00564">
    <property type="entry name" value="PQQ"/>
    <property type="match status" value="5"/>
</dbReference>
<dbReference type="STRING" id="490188.SAMN04488068_2859"/>
<dbReference type="InterPro" id="IPR002372">
    <property type="entry name" value="PQQ_rpt_dom"/>
</dbReference>